<reference evidence="1 2" key="1">
    <citation type="submission" date="2024-04" db="EMBL/GenBank/DDBJ databases">
        <title>genome sequences of Mucor flavus KT1a and Helicostylum pulchrum KT1b strains isolated from the surface of a dry-aged beef.</title>
        <authorList>
            <person name="Toyotome T."/>
            <person name="Hosono M."/>
            <person name="Torimaru M."/>
            <person name="Fukuda K."/>
            <person name="Mikami N."/>
        </authorList>
    </citation>
    <scope>NUCLEOTIDE SEQUENCE [LARGE SCALE GENOMIC DNA]</scope>
    <source>
        <strain evidence="1 2">KT1a</strain>
    </source>
</reference>
<sequence length="101" mass="11459">MSITEKRNPPTSAEEACNKYFYAIVDRVKTLLNPPTQTEQAYVFPADLIDNNPVLKASMYQILDSVGSHCKSPVIRVMMARKLLAWLLRERPDVIDSLLHA</sequence>
<evidence type="ECO:0000313" key="2">
    <source>
        <dbReference type="Proteomes" id="UP001473302"/>
    </source>
</evidence>
<name>A0ABP9Z1F1_9FUNG</name>
<dbReference type="Proteomes" id="UP001473302">
    <property type="component" value="Unassembled WGS sequence"/>
</dbReference>
<proteinExistence type="predicted"/>
<dbReference type="EMBL" id="BAABUK010000015">
    <property type="protein sequence ID" value="GAA5812940.1"/>
    <property type="molecule type" value="Genomic_DNA"/>
</dbReference>
<comment type="caution">
    <text evidence="1">The sequence shown here is derived from an EMBL/GenBank/DDBJ whole genome shotgun (WGS) entry which is preliminary data.</text>
</comment>
<keyword evidence="2" id="KW-1185">Reference proteome</keyword>
<evidence type="ECO:0000313" key="1">
    <source>
        <dbReference type="EMBL" id="GAA5812940.1"/>
    </source>
</evidence>
<protein>
    <submittedName>
        <fullName evidence="1">Uncharacterized protein</fullName>
    </submittedName>
</protein>
<organism evidence="1 2">
    <name type="scientific">Mucor flavus</name>
    <dbReference type="NCBI Taxonomy" id="439312"/>
    <lineage>
        <taxon>Eukaryota</taxon>
        <taxon>Fungi</taxon>
        <taxon>Fungi incertae sedis</taxon>
        <taxon>Mucoromycota</taxon>
        <taxon>Mucoromycotina</taxon>
        <taxon>Mucoromycetes</taxon>
        <taxon>Mucorales</taxon>
        <taxon>Mucorineae</taxon>
        <taxon>Mucoraceae</taxon>
        <taxon>Mucor</taxon>
    </lineage>
</organism>
<accession>A0ABP9Z1F1</accession>
<gene>
    <name evidence="1" type="ORF">MFLAVUS_006401</name>
</gene>